<dbReference type="PANTHER" id="PTHR11257">
    <property type="entry name" value="CHEMOSENSORY PROTEIN-RELATED"/>
    <property type="match status" value="1"/>
</dbReference>
<dbReference type="SUPFAM" id="SSF100910">
    <property type="entry name" value="Chemosensory protein Csp2"/>
    <property type="match status" value="1"/>
</dbReference>
<dbReference type="InterPro" id="IPR005055">
    <property type="entry name" value="A10/PebIII"/>
</dbReference>
<proteinExistence type="evidence at transcript level"/>
<organism evidence="2">
    <name type="scientific">Dioryctria abietella</name>
    <name type="common">Spruce coneworm moth</name>
    <name type="synonym">Tinea abietella</name>
    <dbReference type="NCBI Taxonomy" id="305662"/>
    <lineage>
        <taxon>Eukaryota</taxon>
        <taxon>Metazoa</taxon>
        <taxon>Ecdysozoa</taxon>
        <taxon>Arthropoda</taxon>
        <taxon>Hexapoda</taxon>
        <taxon>Insecta</taxon>
        <taxon>Pterygota</taxon>
        <taxon>Neoptera</taxon>
        <taxon>Endopterygota</taxon>
        <taxon>Lepidoptera</taxon>
        <taxon>Glossata</taxon>
        <taxon>Ditrysia</taxon>
        <taxon>Pyraloidea</taxon>
        <taxon>Pyralidae</taxon>
        <taxon>Phycitinae</taxon>
        <taxon>Dioryctria</taxon>
    </lineage>
</organism>
<keyword evidence="1" id="KW-0732">Signal</keyword>
<dbReference type="AlphaFoldDB" id="A0A7T6ANZ4"/>
<dbReference type="Pfam" id="PF03392">
    <property type="entry name" value="OS-D"/>
    <property type="match status" value="1"/>
</dbReference>
<name>A0A7T6ANZ4_DIOAB</name>
<dbReference type="InterPro" id="IPR036682">
    <property type="entry name" value="OS_D_A10/PebIII_sf"/>
</dbReference>
<dbReference type="PANTHER" id="PTHR11257:SF12">
    <property type="entry name" value="EJACULATORY BULB-SPECIFIC PROTEIN 3-RELATED"/>
    <property type="match status" value="1"/>
</dbReference>
<sequence>MMKSLLILCCVAAAVLARPDDKYTDKYDNINLQEILENKRLLEAYVNCVLDKGKCTPEGKELKDHLQEAIETGCEKCTDTQEKGAYTTIEFLIKNEPEVWRKLTDKFDPEGKYRKKYEDRAREKGIQIPE</sequence>
<dbReference type="Gene3D" id="1.10.2080.10">
    <property type="entry name" value="Insect odorant-binding protein A10/Ejaculatory bulb-specific protein 3"/>
    <property type="match status" value="1"/>
</dbReference>
<evidence type="ECO:0000256" key="1">
    <source>
        <dbReference type="SAM" id="SignalP"/>
    </source>
</evidence>
<reference evidence="2" key="1">
    <citation type="submission" date="2020-12" db="EMBL/GenBank/DDBJ databases">
        <authorList>
            <person name="Xing Y."/>
        </authorList>
    </citation>
    <scope>NUCLEOTIDE SEQUENCE</scope>
</reference>
<dbReference type="EMBL" id="MW365437">
    <property type="protein sequence ID" value="QQG64119.1"/>
    <property type="molecule type" value="mRNA"/>
</dbReference>
<feature type="signal peptide" evidence="1">
    <location>
        <begin position="1"/>
        <end position="17"/>
    </location>
</feature>
<feature type="chain" id="PRO_5031041531" evidence="1">
    <location>
        <begin position="18"/>
        <end position="130"/>
    </location>
</feature>
<protein>
    <submittedName>
        <fullName evidence="2">Chemosensory protein CSP17</fullName>
    </submittedName>
</protein>
<accession>A0A7T6ANZ4</accession>
<evidence type="ECO:0000313" key="2">
    <source>
        <dbReference type="EMBL" id="QQG64119.1"/>
    </source>
</evidence>